<dbReference type="GO" id="GO:0004673">
    <property type="term" value="F:protein histidine kinase activity"/>
    <property type="evidence" value="ECO:0007669"/>
    <property type="project" value="UniProtKB-EC"/>
</dbReference>
<evidence type="ECO:0000313" key="10">
    <source>
        <dbReference type="EMBL" id="MTV32062.1"/>
    </source>
</evidence>
<evidence type="ECO:0000256" key="5">
    <source>
        <dbReference type="ARBA" id="ARBA00022679"/>
    </source>
</evidence>
<evidence type="ECO:0000256" key="2">
    <source>
        <dbReference type="ARBA" id="ARBA00012438"/>
    </source>
</evidence>
<comment type="catalytic activity">
    <reaction evidence="1">
        <text>ATP + protein L-histidine = ADP + protein N-phospho-L-histidine.</text>
        <dbReference type="EC" id="2.7.13.3"/>
    </reaction>
</comment>
<feature type="domain" description="PAS" evidence="9">
    <location>
        <begin position="168"/>
        <end position="239"/>
    </location>
</feature>
<dbReference type="SUPFAM" id="SSF55785">
    <property type="entry name" value="PYP-like sensor domain (PAS domain)"/>
    <property type="match status" value="2"/>
</dbReference>
<dbReference type="Pfam" id="PF13426">
    <property type="entry name" value="PAS_9"/>
    <property type="match status" value="1"/>
</dbReference>
<dbReference type="Gene3D" id="3.30.565.10">
    <property type="entry name" value="Histidine kinase-like ATPase, C-terminal domain"/>
    <property type="match status" value="1"/>
</dbReference>
<dbReference type="InterPro" id="IPR011102">
    <property type="entry name" value="Sig_transdc_His_kinase_HWE"/>
</dbReference>
<keyword evidence="5" id="KW-0808">Transferase</keyword>
<dbReference type="SMART" id="SM00091">
    <property type="entry name" value="PAS"/>
    <property type="match status" value="2"/>
</dbReference>
<dbReference type="NCBIfam" id="TIGR00229">
    <property type="entry name" value="sensory_box"/>
    <property type="match status" value="1"/>
</dbReference>
<dbReference type="AlphaFoldDB" id="A0A6N8DN89"/>
<keyword evidence="6" id="KW-0547">Nucleotide-binding</keyword>
<comment type="caution">
    <text evidence="10">The sequence shown here is derived from an EMBL/GenBank/DDBJ whole genome shotgun (WGS) entry which is preliminary data.</text>
</comment>
<dbReference type="Pfam" id="PF07536">
    <property type="entry name" value="HWE_HK"/>
    <property type="match status" value="1"/>
</dbReference>
<proteinExistence type="predicted"/>
<dbReference type="Pfam" id="PF08448">
    <property type="entry name" value="PAS_4"/>
    <property type="match status" value="1"/>
</dbReference>
<dbReference type="Proteomes" id="UP000439113">
    <property type="component" value="Unassembled WGS sequence"/>
</dbReference>
<dbReference type="CDD" id="cd00130">
    <property type="entry name" value="PAS"/>
    <property type="match status" value="1"/>
</dbReference>
<dbReference type="PROSITE" id="PS50112">
    <property type="entry name" value="PAS"/>
    <property type="match status" value="1"/>
</dbReference>
<evidence type="ECO:0000256" key="7">
    <source>
        <dbReference type="ARBA" id="ARBA00022777"/>
    </source>
</evidence>
<dbReference type="InterPro" id="IPR000014">
    <property type="entry name" value="PAS"/>
</dbReference>
<evidence type="ECO:0000259" key="9">
    <source>
        <dbReference type="PROSITE" id="PS50112"/>
    </source>
</evidence>
<organism evidence="10 11">
    <name type="scientific">Rhodoblastus acidophilus</name>
    <name type="common">Rhodopseudomonas acidophila</name>
    <dbReference type="NCBI Taxonomy" id="1074"/>
    <lineage>
        <taxon>Bacteria</taxon>
        <taxon>Pseudomonadati</taxon>
        <taxon>Pseudomonadota</taxon>
        <taxon>Alphaproteobacteria</taxon>
        <taxon>Hyphomicrobiales</taxon>
        <taxon>Rhodoblastaceae</taxon>
        <taxon>Rhodoblastus</taxon>
    </lineage>
</organism>
<evidence type="ECO:0000256" key="6">
    <source>
        <dbReference type="ARBA" id="ARBA00022741"/>
    </source>
</evidence>
<evidence type="ECO:0000256" key="8">
    <source>
        <dbReference type="ARBA" id="ARBA00022840"/>
    </source>
</evidence>
<dbReference type="PANTHER" id="PTHR41523:SF8">
    <property type="entry name" value="ETHYLENE RESPONSE SENSOR PROTEIN"/>
    <property type="match status" value="1"/>
</dbReference>
<dbReference type="InterPro" id="IPR035965">
    <property type="entry name" value="PAS-like_dom_sf"/>
</dbReference>
<dbReference type="EC" id="2.7.13.3" evidence="2"/>
<protein>
    <recommendedName>
        <fullName evidence="3">Blue-light-activated histidine kinase</fullName>
        <ecNumber evidence="2">2.7.13.3</ecNumber>
    </recommendedName>
</protein>
<evidence type="ECO:0000256" key="4">
    <source>
        <dbReference type="ARBA" id="ARBA00022553"/>
    </source>
</evidence>
<sequence>MRRSQKVVCVVPGNRAKKLRRAHRAEKKTKSRMIHSGLIEADLFELAPCGLAIVAPNGQIMRANQLLREWIGFRGGAPEGQNLASMLVGEGAAFFASLVDSLRQDEPAEEVFALLQRGNGAILPVYLNAVLRRGASGAGRGGEMVHISFISAWRRTEYEAELRRGKRAAEQLASIVSHSSDAIVSVDKGGRILNANFAFSDIFQFDRAEVLGARLSELIVPDQYREQFEKKLRRAAQRPIKGEIVRRRRKDGIFLDFSLSLAPIRDESTGETVAISAIYRDVTALTRAAEHIEFLLREVNHRSKNMLAVVQAVARQTARFADSPEAFTDGFMARLAAIGASHDMLVSRDWRGVQVEELTRIQCCELIESEESRIVVSGDLIEINPRAAETYGLALHELATNAVKYGALSTTDGWVELTFALDPDSQTYRFSWREQGGPPVDPPERNGFGACVLTRTAPQSINGESCLEFPQEGLTYTLSAPLSQVAMGGME</sequence>
<keyword evidence="4" id="KW-0597">Phosphoprotein</keyword>
<evidence type="ECO:0000313" key="11">
    <source>
        <dbReference type="Proteomes" id="UP000439113"/>
    </source>
</evidence>
<accession>A0A6N8DN89</accession>
<dbReference type="GO" id="GO:0005524">
    <property type="term" value="F:ATP binding"/>
    <property type="evidence" value="ECO:0007669"/>
    <property type="project" value="UniProtKB-KW"/>
</dbReference>
<evidence type="ECO:0000256" key="3">
    <source>
        <dbReference type="ARBA" id="ARBA00021740"/>
    </source>
</evidence>
<dbReference type="PANTHER" id="PTHR41523">
    <property type="entry name" value="TWO-COMPONENT SYSTEM SENSOR PROTEIN"/>
    <property type="match status" value="1"/>
</dbReference>
<keyword evidence="7" id="KW-0418">Kinase</keyword>
<dbReference type="InterPro" id="IPR036890">
    <property type="entry name" value="HATPase_C_sf"/>
</dbReference>
<dbReference type="OrthoDB" id="341208at2"/>
<gene>
    <name evidence="10" type="ORF">GJ654_13810</name>
</gene>
<keyword evidence="8" id="KW-0067">ATP-binding</keyword>
<dbReference type="RefSeq" id="WP_155446759.1">
    <property type="nucleotide sequence ID" value="NZ_JAOQNR010000014.1"/>
</dbReference>
<dbReference type="EMBL" id="WNKS01000013">
    <property type="protein sequence ID" value="MTV32062.1"/>
    <property type="molecule type" value="Genomic_DNA"/>
</dbReference>
<dbReference type="Gene3D" id="3.30.450.20">
    <property type="entry name" value="PAS domain"/>
    <property type="match status" value="2"/>
</dbReference>
<dbReference type="InterPro" id="IPR013656">
    <property type="entry name" value="PAS_4"/>
</dbReference>
<reference evidence="10 11" key="1">
    <citation type="submission" date="2019-11" db="EMBL/GenBank/DDBJ databases">
        <title>Whole-genome sequence of a Rhodoblastus acidophilus DSM 142.</title>
        <authorList>
            <person name="Kyndt J.A."/>
            <person name="Meyer T.E."/>
        </authorList>
    </citation>
    <scope>NUCLEOTIDE SEQUENCE [LARGE SCALE GENOMIC DNA]</scope>
    <source>
        <strain evidence="10 11">DSM 142</strain>
    </source>
</reference>
<evidence type="ECO:0000256" key="1">
    <source>
        <dbReference type="ARBA" id="ARBA00000085"/>
    </source>
</evidence>
<name>A0A6N8DN89_RHOAC</name>
<dbReference type="SMART" id="SM00911">
    <property type="entry name" value="HWE_HK"/>
    <property type="match status" value="1"/>
</dbReference>